<dbReference type="Proteomes" id="UP001353858">
    <property type="component" value="Unassembled WGS sequence"/>
</dbReference>
<dbReference type="EMBL" id="JARPUR010000001">
    <property type="protein sequence ID" value="KAK4884208.1"/>
    <property type="molecule type" value="Genomic_DNA"/>
</dbReference>
<keyword evidence="4" id="KW-1015">Disulfide bond</keyword>
<reference evidence="10" key="1">
    <citation type="submission" date="2023-01" db="EMBL/GenBank/DDBJ databases">
        <title>Key to firefly adult light organ development and bioluminescence: homeobox transcription factors regulate luciferase expression and transportation to peroxisome.</title>
        <authorList>
            <person name="Fu X."/>
        </authorList>
    </citation>
    <scope>NUCLEOTIDE SEQUENCE [LARGE SCALE GENOMIC DNA]</scope>
</reference>
<evidence type="ECO:0000256" key="5">
    <source>
        <dbReference type="ARBA" id="ARBA00023180"/>
    </source>
</evidence>
<dbReference type="Pfam" id="PF00135">
    <property type="entry name" value="COesterase"/>
    <property type="match status" value="1"/>
</dbReference>
<dbReference type="InterPro" id="IPR050309">
    <property type="entry name" value="Type-B_Carboxylest/Lipase"/>
</dbReference>
<evidence type="ECO:0000256" key="1">
    <source>
        <dbReference type="ARBA" id="ARBA00005964"/>
    </source>
</evidence>
<keyword evidence="7" id="KW-0472">Membrane</keyword>
<evidence type="ECO:0000256" key="4">
    <source>
        <dbReference type="ARBA" id="ARBA00023157"/>
    </source>
</evidence>
<gene>
    <name evidence="9" type="ORF">RN001_000479</name>
</gene>
<comment type="caution">
    <text evidence="9">The sequence shown here is derived from an EMBL/GenBank/DDBJ whole genome shotgun (WGS) entry which is preliminary data.</text>
</comment>
<dbReference type="Gene3D" id="3.40.50.1820">
    <property type="entry name" value="alpha/beta hydrolase"/>
    <property type="match status" value="1"/>
</dbReference>
<dbReference type="SUPFAM" id="SSF53474">
    <property type="entry name" value="alpha/beta-Hydrolases"/>
    <property type="match status" value="1"/>
</dbReference>
<keyword evidence="7" id="KW-1133">Transmembrane helix</keyword>
<evidence type="ECO:0000256" key="2">
    <source>
        <dbReference type="ARBA" id="ARBA00022487"/>
    </source>
</evidence>
<keyword evidence="7" id="KW-0812">Transmembrane</keyword>
<evidence type="ECO:0000256" key="6">
    <source>
        <dbReference type="RuleBase" id="RU361235"/>
    </source>
</evidence>
<evidence type="ECO:0000256" key="7">
    <source>
        <dbReference type="SAM" id="Phobius"/>
    </source>
</evidence>
<accession>A0AAN7QM22</accession>
<dbReference type="GO" id="GO:0052689">
    <property type="term" value="F:carboxylic ester hydrolase activity"/>
    <property type="evidence" value="ECO:0007669"/>
    <property type="project" value="UniProtKB-KW"/>
</dbReference>
<keyword evidence="5" id="KW-0325">Glycoprotein</keyword>
<comment type="similarity">
    <text evidence="1 6">Belongs to the type-B carboxylesterase/lipase family.</text>
</comment>
<dbReference type="PROSITE" id="PS00122">
    <property type="entry name" value="CARBOXYLESTERASE_B_1"/>
    <property type="match status" value="1"/>
</dbReference>
<sequence>MDETMFIQVVRLFIIIQVIVLAIVEIKSSDNKPLVKTLKGTVQGRYIKSYGGRIVSAFEGIPYAKPPVGELRFKEPEPSEPWSDVLEANNTYVCLQFVPIVTSSGIMGTEDCLYLYIYTPKETISGVENMSVIVHIHGGAFMLGAPKYLAGPDYITDKDVVYVTFNYRLGIMGFLSTEDEVVPGNNGLKDQIMALKWIQDNIKYFGGNPNSVTLTGLSAGGASVHYHYFSPLSKGIFNRIFMLNYKLLNTFKGLFHRGFSQSGTSLNMWALTENPLQKTKKLATFLNCTTETNKDMIGCLKKQPDSHIILTLKKFFIFINAVPYTPFGPVIEKGKAGFLVEHPYKLLVEGKINDCPWITSNTKNEGIYPVGFFVLYGKLQQLDEEWNSIIPSALDYDDTVSDGDKVETAQKLRKHYLNNEQLSTDNLDKLINLFTDRLFLYDSETAVRLHAKASISPVYYYFYEYQMQTKTIFPKSLKGSAHSDDGRMLFKIYGNPEILPHDDQNMKEVLTDFIYKFATTGIPQINGTEWNPVGKNKKINFMHIISPKNTYMDTIEELAPTNFWKNLNIEENGNLLD</sequence>
<feature type="domain" description="Carboxylesterase type B" evidence="8">
    <location>
        <begin position="32"/>
        <end position="551"/>
    </location>
</feature>
<dbReference type="InterPro" id="IPR002018">
    <property type="entry name" value="CarbesteraseB"/>
</dbReference>
<protein>
    <recommendedName>
        <fullName evidence="6">Carboxylic ester hydrolase</fullName>
        <ecNumber evidence="6">3.1.1.-</ecNumber>
    </recommendedName>
</protein>
<name>A0AAN7QM22_9COLE</name>
<keyword evidence="3 6" id="KW-0378">Hydrolase</keyword>
<dbReference type="AlphaFoldDB" id="A0AAN7QM22"/>
<evidence type="ECO:0000259" key="8">
    <source>
        <dbReference type="Pfam" id="PF00135"/>
    </source>
</evidence>
<proteinExistence type="inferred from homology"/>
<organism evidence="9 10">
    <name type="scientific">Aquatica leii</name>
    <dbReference type="NCBI Taxonomy" id="1421715"/>
    <lineage>
        <taxon>Eukaryota</taxon>
        <taxon>Metazoa</taxon>
        <taxon>Ecdysozoa</taxon>
        <taxon>Arthropoda</taxon>
        <taxon>Hexapoda</taxon>
        <taxon>Insecta</taxon>
        <taxon>Pterygota</taxon>
        <taxon>Neoptera</taxon>
        <taxon>Endopterygota</taxon>
        <taxon>Coleoptera</taxon>
        <taxon>Polyphaga</taxon>
        <taxon>Elateriformia</taxon>
        <taxon>Elateroidea</taxon>
        <taxon>Lampyridae</taxon>
        <taxon>Luciolinae</taxon>
        <taxon>Aquatica</taxon>
    </lineage>
</organism>
<dbReference type="InterPro" id="IPR019826">
    <property type="entry name" value="Carboxylesterase_B_AS"/>
</dbReference>
<feature type="transmembrane region" description="Helical" evidence="7">
    <location>
        <begin position="6"/>
        <end position="24"/>
    </location>
</feature>
<keyword evidence="2" id="KW-0719">Serine esterase</keyword>
<evidence type="ECO:0000256" key="3">
    <source>
        <dbReference type="ARBA" id="ARBA00022801"/>
    </source>
</evidence>
<evidence type="ECO:0000313" key="9">
    <source>
        <dbReference type="EMBL" id="KAK4884208.1"/>
    </source>
</evidence>
<dbReference type="PANTHER" id="PTHR11559">
    <property type="entry name" value="CARBOXYLESTERASE"/>
    <property type="match status" value="1"/>
</dbReference>
<evidence type="ECO:0000313" key="10">
    <source>
        <dbReference type="Proteomes" id="UP001353858"/>
    </source>
</evidence>
<keyword evidence="10" id="KW-1185">Reference proteome</keyword>
<dbReference type="InterPro" id="IPR029058">
    <property type="entry name" value="AB_hydrolase_fold"/>
</dbReference>
<dbReference type="EC" id="3.1.1.-" evidence="6"/>